<keyword evidence="3 7" id="KW-1003">Cell membrane</keyword>
<feature type="transmembrane region" description="Helical" evidence="7">
    <location>
        <begin position="30"/>
        <end position="53"/>
    </location>
</feature>
<feature type="transmembrane region" description="Helical" evidence="7">
    <location>
        <begin position="149"/>
        <end position="168"/>
    </location>
</feature>
<gene>
    <name evidence="9" type="ORF">NZH93_00035</name>
</gene>
<evidence type="ECO:0000313" key="10">
    <source>
        <dbReference type="Proteomes" id="UP001141259"/>
    </source>
</evidence>
<organism evidence="9 10">
    <name type="scientific">Umezawaea endophytica</name>
    <dbReference type="NCBI Taxonomy" id="1654476"/>
    <lineage>
        <taxon>Bacteria</taxon>
        <taxon>Bacillati</taxon>
        <taxon>Actinomycetota</taxon>
        <taxon>Actinomycetes</taxon>
        <taxon>Pseudonocardiales</taxon>
        <taxon>Pseudonocardiaceae</taxon>
        <taxon>Umezawaea</taxon>
    </lineage>
</organism>
<dbReference type="EMBL" id="JANYMP010000001">
    <property type="protein sequence ID" value="MCS7475225.1"/>
    <property type="molecule type" value="Genomic_DNA"/>
</dbReference>
<evidence type="ECO:0000313" key="9">
    <source>
        <dbReference type="EMBL" id="MCS7475225.1"/>
    </source>
</evidence>
<evidence type="ECO:0000259" key="8">
    <source>
        <dbReference type="Pfam" id="PF09335"/>
    </source>
</evidence>
<comment type="caution">
    <text evidence="9">The sequence shown here is derived from an EMBL/GenBank/DDBJ whole genome shotgun (WGS) entry which is preliminary data.</text>
</comment>
<evidence type="ECO:0000256" key="4">
    <source>
        <dbReference type="ARBA" id="ARBA00022692"/>
    </source>
</evidence>
<dbReference type="PANTHER" id="PTHR12677:SF59">
    <property type="entry name" value="GOLGI APPARATUS MEMBRANE PROTEIN TVP38-RELATED"/>
    <property type="match status" value="1"/>
</dbReference>
<dbReference type="InterPro" id="IPR015414">
    <property type="entry name" value="TMEM64"/>
</dbReference>
<evidence type="ECO:0000256" key="7">
    <source>
        <dbReference type="RuleBase" id="RU366058"/>
    </source>
</evidence>
<evidence type="ECO:0000256" key="3">
    <source>
        <dbReference type="ARBA" id="ARBA00022475"/>
    </source>
</evidence>
<keyword evidence="4 7" id="KW-0812">Transmembrane</keyword>
<keyword evidence="10" id="KW-1185">Reference proteome</keyword>
<dbReference type="Pfam" id="PF09335">
    <property type="entry name" value="VTT_dom"/>
    <property type="match status" value="1"/>
</dbReference>
<evidence type="ECO:0000256" key="1">
    <source>
        <dbReference type="ARBA" id="ARBA00004651"/>
    </source>
</evidence>
<comment type="subcellular location">
    <subcellularLocation>
        <location evidence="1 7">Cell membrane</location>
        <topology evidence="1 7">Multi-pass membrane protein</topology>
    </subcellularLocation>
</comment>
<dbReference type="InterPro" id="IPR032816">
    <property type="entry name" value="VTT_dom"/>
</dbReference>
<feature type="transmembrane region" description="Helical" evidence="7">
    <location>
        <begin position="65"/>
        <end position="89"/>
    </location>
</feature>
<protein>
    <recommendedName>
        <fullName evidence="7">TVP38/TMEM64 family membrane protein</fullName>
    </recommendedName>
</protein>
<feature type="domain" description="VTT" evidence="8">
    <location>
        <begin position="53"/>
        <end position="170"/>
    </location>
</feature>
<dbReference type="PANTHER" id="PTHR12677">
    <property type="entry name" value="GOLGI APPARATUS MEMBRANE PROTEIN TVP38-RELATED"/>
    <property type="match status" value="1"/>
</dbReference>
<proteinExistence type="inferred from homology"/>
<feature type="transmembrane region" description="Helical" evidence="7">
    <location>
        <begin position="180"/>
        <end position="198"/>
    </location>
</feature>
<keyword evidence="6 7" id="KW-0472">Membrane</keyword>
<dbReference type="GO" id="GO:0005886">
    <property type="term" value="C:plasma membrane"/>
    <property type="evidence" value="ECO:0007669"/>
    <property type="project" value="UniProtKB-SubCell"/>
</dbReference>
<keyword evidence="5 7" id="KW-1133">Transmembrane helix</keyword>
<accession>A0A9X2VEI6</accession>
<dbReference type="AlphaFoldDB" id="A0A9X2VEI6"/>
<evidence type="ECO:0000256" key="5">
    <source>
        <dbReference type="ARBA" id="ARBA00022989"/>
    </source>
</evidence>
<dbReference type="Proteomes" id="UP001141259">
    <property type="component" value="Unassembled WGS sequence"/>
</dbReference>
<sequence length="223" mass="22158">MVLLVVGAVALAVAAVLVDLPTVDQLRAQVLGAGSLGSVAFVAFCAVGTAAFFPKPVLATVAGLLFGVVLGVALAVVGFTAGALISFGVARKLGRNAVAARLGHGRLRVLDAVFATRGVSATLVLRLVPLVPFTASNFGAGVTAVPLRSFAVGTAVGLVPSTVLAAVLGDALQDLGSPGSFVALGAWLVLSVTGLLWGRHLVASAGDGGSGKLAPSTEREEKR</sequence>
<comment type="similarity">
    <text evidence="2 7">Belongs to the TVP38/TMEM64 family.</text>
</comment>
<comment type="caution">
    <text evidence="7">Lacks conserved residue(s) required for the propagation of feature annotation.</text>
</comment>
<evidence type="ECO:0000256" key="2">
    <source>
        <dbReference type="ARBA" id="ARBA00008640"/>
    </source>
</evidence>
<reference evidence="9" key="1">
    <citation type="submission" date="2022-08" db="EMBL/GenBank/DDBJ databases">
        <authorList>
            <person name="Tistechok S."/>
            <person name="Samborskyy M."/>
            <person name="Roman I."/>
        </authorList>
    </citation>
    <scope>NUCLEOTIDE SEQUENCE</scope>
    <source>
        <strain evidence="9">DSM 103496</strain>
    </source>
</reference>
<name>A0A9X2VEI6_9PSEU</name>
<dbReference type="RefSeq" id="WP_259620752.1">
    <property type="nucleotide sequence ID" value="NZ_JANYMP010000001.1"/>
</dbReference>
<evidence type="ECO:0000256" key="6">
    <source>
        <dbReference type="ARBA" id="ARBA00023136"/>
    </source>
</evidence>